<dbReference type="PANTHER" id="PTHR43531">
    <property type="entry name" value="PROTEIN ICFG"/>
    <property type="match status" value="1"/>
</dbReference>
<evidence type="ECO:0000256" key="4">
    <source>
        <dbReference type="SAM" id="MobiDB-lite"/>
    </source>
</evidence>
<dbReference type="GO" id="GO:0004888">
    <property type="term" value="F:transmembrane signaling receptor activity"/>
    <property type="evidence" value="ECO:0007669"/>
    <property type="project" value="InterPro"/>
</dbReference>
<feature type="compositionally biased region" description="Polar residues" evidence="4">
    <location>
        <begin position="489"/>
        <end position="505"/>
    </location>
</feature>
<dbReference type="InterPro" id="IPR004090">
    <property type="entry name" value="Chemotax_Me-accpt_rcpt"/>
</dbReference>
<keyword evidence="1" id="KW-0145">Chemotaxis</keyword>
<evidence type="ECO:0000256" key="3">
    <source>
        <dbReference type="PROSITE-ProRule" id="PRU00284"/>
    </source>
</evidence>
<dbReference type="EMBL" id="JADKCH010000001">
    <property type="protein sequence ID" value="MBK8571457.1"/>
    <property type="molecule type" value="Genomic_DNA"/>
</dbReference>
<dbReference type="SUPFAM" id="SSF58104">
    <property type="entry name" value="Methyl-accepting chemotaxis protein (MCP) signaling domain"/>
    <property type="match status" value="1"/>
</dbReference>
<dbReference type="InterPro" id="IPR004089">
    <property type="entry name" value="MCPsignal_dom"/>
</dbReference>
<evidence type="ECO:0000256" key="1">
    <source>
        <dbReference type="ARBA" id="ARBA00022500"/>
    </source>
</evidence>
<dbReference type="SMART" id="SM00304">
    <property type="entry name" value="HAMP"/>
    <property type="match status" value="2"/>
</dbReference>
<feature type="transmembrane region" description="Helical" evidence="5">
    <location>
        <begin position="12"/>
        <end position="33"/>
    </location>
</feature>
<dbReference type="GO" id="GO:0006935">
    <property type="term" value="P:chemotaxis"/>
    <property type="evidence" value="ECO:0007669"/>
    <property type="project" value="UniProtKB-KW"/>
</dbReference>
<keyword evidence="5" id="KW-1133">Transmembrane helix</keyword>
<dbReference type="Gene3D" id="1.10.287.950">
    <property type="entry name" value="Methyl-accepting chemotaxis protein"/>
    <property type="match status" value="1"/>
</dbReference>
<dbReference type="PANTHER" id="PTHR43531:SF11">
    <property type="entry name" value="METHYL-ACCEPTING CHEMOTAXIS PROTEIN 3"/>
    <property type="match status" value="1"/>
</dbReference>
<reference evidence="8 9" key="1">
    <citation type="submission" date="2020-10" db="EMBL/GenBank/DDBJ databases">
        <title>Connecting structure to function with the recovery of over 1000 high-quality activated sludge metagenome-assembled genomes encoding full-length rRNA genes using long-read sequencing.</title>
        <authorList>
            <person name="Singleton C.M."/>
            <person name="Petriglieri F."/>
            <person name="Kristensen J.M."/>
            <person name="Kirkegaard R.H."/>
            <person name="Michaelsen T.Y."/>
            <person name="Andersen M.H."/>
            <person name="Karst S.M."/>
            <person name="Dueholm M.S."/>
            <person name="Nielsen P.H."/>
            <person name="Albertsen M."/>
        </authorList>
    </citation>
    <scope>NUCLEOTIDE SEQUENCE [LARGE SCALE GENOMIC DNA]</scope>
    <source>
        <strain evidence="8">OdNE_18-Q3-R46-58_MAXAC.008</strain>
    </source>
</reference>
<evidence type="ECO:0000313" key="9">
    <source>
        <dbReference type="Proteomes" id="UP000709959"/>
    </source>
</evidence>
<dbReference type="Proteomes" id="UP000709959">
    <property type="component" value="Unassembled WGS sequence"/>
</dbReference>
<dbReference type="PROSITE" id="PS50111">
    <property type="entry name" value="CHEMOTAXIS_TRANSDUC_2"/>
    <property type="match status" value="1"/>
</dbReference>
<dbReference type="GO" id="GO:0007165">
    <property type="term" value="P:signal transduction"/>
    <property type="evidence" value="ECO:0007669"/>
    <property type="project" value="UniProtKB-KW"/>
</dbReference>
<sequence length="535" mass="57789">MLDRISVRAKLWLLAGSLMLAALTLGAAGFWVAHRLTNQSSELAETMLKLAQAGDLAREAQNDFKTQVQEWKNILIRGHDPAQLSKYKAAFDKSEKEVEADLGKLKAALKDLDIPTQQVEKTLRELHTLGSKYREALGTWKDKDPLAYRAVDGQLKGIDRPMNEAIKALADTTFTEAKKIEAREKAEMAAVVRQGAILKATILVVSLTFGIIISTAIMGRILRSLKEATDGMERMVAGDFTRGVEVRSEDELGRMARDFNAMLGSFQDLFGQLRSASARVAEGSTELSATAGEVARATGEIAQFSEGQRIASERTAAAMTEFAASIQQVAGNARTSHARTETMVKAAAEGARQGEATVTAMQAIRESTQQMVKAVQVIQDLARQTNLLALNAAIESAKAGVHGKGFAVVAEEVRKLAEHSAGAAKQIGDLIHKTEEAMQEGIRTVEATDATIRTIEENISAVVTAAREIGAATEEQERTSDEVARQVEETAQSTERSAAASTELAQTVEEVNRTAEHLARIAEDLSASLARFKTS</sequence>
<comment type="similarity">
    <text evidence="2">Belongs to the methyl-accepting chemotaxis (MCP) protein family.</text>
</comment>
<evidence type="ECO:0000259" key="6">
    <source>
        <dbReference type="PROSITE" id="PS50111"/>
    </source>
</evidence>
<dbReference type="InterPro" id="IPR003660">
    <property type="entry name" value="HAMP_dom"/>
</dbReference>
<accession>A0A936F1K2</accession>
<dbReference type="AlphaFoldDB" id="A0A936F1K2"/>
<keyword evidence="5" id="KW-0812">Transmembrane</keyword>
<dbReference type="GO" id="GO:0005886">
    <property type="term" value="C:plasma membrane"/>
    <property type="evidence" value="ECO:0007669"/>
    <property type="project" value="TreeGrafter"/>
</dbReference>
<evidence type="ECO:0000313" key="8">
    <source>
        <dbReference type="EMBL" id="MBK8571457.1"/>
    </source>
</evidence>
<protein>
    <submittedName>
        <fullName evidence="8">Methyl-accepting chemotaxis protein</fullName>
    </submittedName>
</protein>
<dbReference type="SMART" id="SM00283">
    <property type="entry name" value="MA"/>
    <property type="match status" value="1"/>
</dbReference>
<evidence type="ECO:0000259" key="7">
    <source>
        <dbReference type="PROSITE" id="PS50885"/>
    </source>
</evidence>
<feature type="transmembrane region" description="Helical" evidence="5">
    <location>
        <begin position="196"/>
        <end position="217"/>
    </location>
</feature>
<feature type="region of interest" description="Disordered" evidence="4">
    <location>
        <begin position="487"/>
        <end position="507"/>
    </location>
</feature>
<keyword evidence="5" id="KW-0472">Membrane</keyword>
<proteinExistence type="inferred from homology"/>
<dbReference type="InterPro" id="IPR051310">
    <property type="entry name" value="MCP_chemotaxis"/>
</dbReference>
<gene>
    <name evidence="8" type="ORF">IPN91_02215</name>
</gene>
<evidence type="ECO:0000256" key="5">
    <source>
        <dbReference type="SAM" id="Phobius"/>
    </source>
</evidence>
<name>A0A936F1K2_9BACT</name>
<keyword evidence="3" id="KW-0807">Transducer</keyword>
<dbReference type="CDD" id="cd06225">
    <property type="entry name" value="HAMP"/>
    <property type="match status" value="1"/>
</dbReference>
<comment type="caution">
    <text evidence="8">The sequence shown here is derived from an EMBL/GenBank/DDBJ whole genome shotgun (WGS) entry which is preliminary data.</text>
</comment>
<feature type="domain" description="HAMP" evidence="7">
    <location>
        <begin position="219"/>
        <end position="271"/>
    </location>
</feature>
<dbReference type="Pfam" id="PF00015">
    <property type="entry name" value="MCPsignal"/>
    <property type="match status" value="1"/>
</dbReference>
<evidence type="ECO:0000256" key="2">
    <source>
        <dbReference type="ARBA" id="ARBA00029447"/>
    </source>
</evidence>
<dbReference type="PROSITE" id="PS50885">
    <property type="entry name" value="HAMP"/>
    <property type="match status" value="1"/>
</dbReference>
<feature type="domain" description="Methyl-accepting transducer" evidence="6">
    <location>
        <begin position="283"/>
        <end position="505"/>
    </location>
</feature>
<dbReference type="PRINTS" id="PR00260">
    <property type="entry name" value="CHEMTRNSDUCR"/>
</dbReference>
<organism evidence="8 9">
    <name type="scientific">Candidatus Geothrix odensensis</name>
    <dbReference type="NCBI Taxonomy" id="2954440"/>
    <lineage>
        <taxon>Bacteria</taxon>
        <taxon>Pseudomonadati</taxon>
        <taxon>Acidobacteriota</taxon>
        <taxon>Holophagae</taxon>
        <taxon>Holophagales</taxon>
        <taxon>Holophagaceae</taxon>
        <taxon>Geothrix</taxon>
    </lineage>
</organism>
<dbReference type="Pfam" id="PF00672">
    <property type="entry name" value="HAMP"/>
    <property type="match status" value="1"/>
</dbReference>